<name>W4JPV9_HETIT</name>
<feature type="compositionally biased region" description="Basic residues" evidence="1">
    <location>
        <begin position="52"/>
        <end position="62"/>
    </location>
</feature>
<organism evidence="2 3">
    <name type="scientific">Heterobasidion irregulare (strain TC 32-1)</name>
    <dbReference type="NCBI Taxonomy" id="747525"/>
    <lineage>
        <taxon>Eukaryota</taxon>
        <taxon>Fungi</taxon>
        <taxon>Dikarya</taxon>
        <taxon>Basidiomycota</taxon>
        <taxon>Agaricomycotina</taxon>
        <taxon>Agaricomycetes</taxon>
        <taxon>Russulales</taxon>
        <taxon>Bondarzewiaceae</taxon>
        <taxon>Heterobasidion</taxon>
        <taxon>Heterobasidion annosum species complex</taxon>
    </lineage>
</organism>
<reference evidence="2 3" key="1">
    <citation type="journal article" date="2012" name="New Phytol.">
        <title>Insight into trade-off between wood decay and parasitism from the genome of a fungal forest pathogen.</title>
        <authorList>
            <person name="Olson A."/>
            <person name="Aerts A."/>
            <person name="Asiegbu F."/>
            <person name="Belbahri L."/>
            <person name="Bouzid O."/>
            <person name="Broberg A."/>
            <person name="Canback B."/>
            <person name="Coutinho P.M."/>
            <person name="Cullen D."/>
            <person name="Dalman K."/>
            <person name="Deflorio G."/>
            <person name="van Diepen L.T."/>
            <person name="Dunand C."/>
            <person name="Duplessis S."/>
            <person name="Durling M."/>
            <person name="Gonthier P."/>
            <person name="Grimwood J."/>
            <person name="Fossdal C.G."/>
            <person name="Hansson D."/>
            <person name="Henrissat B."/>
            <person name="Hietala A."/>
            <person name="Himmelstrand K."/>
            <person name="Hoffmeister D."/>
            <person name="Hogberg N."/>
            <person name="James T.Y."/>
            <person name="Karlsson M."/>
            <person name="Kohler A."/>
            <person name="Kues U."/>
            <person name="Lee Y.H."/>
            <person name="Lin Y.C."/>
            <person name="Lind M."/>
            <person name="Lindquist E."/>
            <person name="Lombard V."/>
            <person name="Lucas S."/>
            <person name="Lunden K."/>
            <person name="Morin E."/>
            <person name="Murat C."/>
            <person name="Park J."/>
            <person name="Raffaello T."/>
            <person name="Rouze P."/>
            <person name="Salamov A."/>
            <person name="Schmutz J."/>
            <person name="Solheim H."/>
            <person name="Stahlberg J."/>
            <person name="Velez H."/>
            <person name="de Vries R.P."/>
            <person name="Wiebenga A."/>
            <person name="Woodward S."/>
            <person name="Yakovlev I."/>
            <person name="Garbelotto M."/>
            <person name="Martin F."/>
            <person name="Grigoriev I.V."/>
            <person name="Stenlid J."/>
        </authorList>
    </citation>
    <scope>NUCLEOTIDE SEQUENCE [LARGE SCALE GENOMIC DNA]</scope>
    <source>
        <strain evidence="2 3">TC 32-1</strain>
    </source>
</reference>
<evidence type="ECO:0000313" key="2">
    <source>
        <dbReference type="EMBL" id="ETW74911.1"/>
    </source>
</evidence>
<evidence type="ECO:0000256" key="1">
    <source>
        <dbReference type="SAM" id="MobiDB-lite"/>
    </source>
</evidence>
<dbReference type="KEGG" id="hir:HETIRDRAFT_456412"/>
<dbReference type="GeneID" id="20676738"/>
<protein>
    <submittedName>
        <fullName evidence="2">Uncharacterized protein</fullName>
    </submittedName>
</protein>
<dbReference type="RefSeq" id="XP_009553374.1">
    <property type="nucleotide sequence ID" value="XM_009555079.1"/>
</dbReference>
<dbReference type="AlphaFoldDB" id="W4JPV9"/>
<accession>W4JPV9</accession>
<proteinExistence type="predicted"/>
<gene>
    <name evidence="2" type="ORF">HETIRDRAFT_456412</name>
</gene>
<evidence type="ECO:0000313" key="3">
    <source>
        <dbReference type="Proteomes" id="UP000030671"/>
    </source>
</evidence>
<feature type="compositionally biased region" description="Basic and acidic residues" evidence="1">
    <location>
        <begin position="69"/>
        <end position="102"/>
    </location>
</feature>
<feature type="region of interest" description="Disordered" evidence="1">
    <location>
        <begin position="39"/>
        <end position="110"/>
    </location>
</feature>
<dbReference type="HOGENOM" id="CLU_1586699_0_0_1"/>
<sequence length="168" mass="18973">MGAGVLHLYDTLPEGDEAHSTRGRLGPCLRASPALASLPTAPKRTIPSTRTQHTRHGTRHTGRVILSRSCDRDREHGRSAPLCCRRETRPPHHSEHPEERPPLAHAHLPHRNSRCAPFSARTDSTRKRTGRPGVVLLRRATHPRSFIKNFYAHLPAKRRSGTKVHKYR</sequence>
<keyword evidence="3" id="KW-1185">Reference proteome</keyword>
<dbReference type="EMBL" id="KI925467">
    <property type="protein sequence ID" value="ETW74911.1"/>
    <property type="molecule type" value="Genomic_DNA"/>
</dbReference>
<dbReference type="Proteomes" id="UP000030671">
    <property type="component" value="Unassembled WGS sequence"/>
</dbReference>
<dbReference type="InParanoid" id="W4JPV9"/>